<keyword evidence="3" id="KW-0238">DNA-binding</keyword>
<evidence type="ECO:0000256" key="5">
    <source>
        <dbReference type="SAM" id="MobiDB-lite"/>
    </source>
</evidence>
<dbReference type="InterPro" id="IPR015422">
    <property type="entry name" value="PyrdxlP-dep_Trfase_small"/>
</dbReference>
<dbReference type="GO" id="GO:0033014">
    <property type="term" value="P:tetrapyrrole biosynthetic process"/>
    <property type="evidence" value="ECO:0007669"/>
    <property type="project" value="InterPro"/>
</dbReference>
<evidence type="ECO:0000256" key="3">
    <source>
        <dbReference type="ARBA" id="ARBA00023125"/>
    </source>
</evidence>
<dbReference type="NCBIfam" id="TIGR01821">
    <property type="entry name" value="5aminolev_synth"/>
    <property type="match status" value="1"/>
</dbReference>
<dbReference type="CDD" id="cd06454">
    <property type="entry name" value="KBL_like"/>
    <property type="match status" value="1"/>
</dbReference>
<evidence type="ECO:0000313" key="8">
    <source>
        <dbReference type="Proteomes" id="UP000719412"/>
    </source>
</evidence>
<comment type="similarity">
    <text evidence="2">Belongs to the class-II pyridoxal-phosphate-dependent aminotransferase family.</text>
</comment>
<dbReference type="Gene3D" id="3.40.50.720">
    <property type="entry name" value="NAD(P)-binding Rossmann-like Domain"/>
    <property type="match status" value="1"/>
</dbReference>
<dbReference type="Pfam" id="PF00155">
    <property type="entry name" value="Aminotran_1_2"/>
    <property type="match status" value="1"/>
</dbReference>
<evidence type="ECO:0000256" key="2">
    <source>
        <dbReference type="ARBA" id="ARBA00008392"/>
    </source>
</evidence>
<dbReference type="GO" id="GO:0005634">
    <property type="term" value="C:nucleus"/>
    <property type="evidence" value="ECO:0007669"/>
    <property type="project" value="UniProtKB-SubCell"/>
</dbReference>
<dbReference type="Gene3D" id="3.90.1150.10">
    <property type="entry name" value="Aspartate Aminotransferase, domain 1"/>
    <property type="match status" value="2"/>
</dbReference>
<dbReference type="InterPro" id="IPR010961">
    <property type="entry name" value="4pyrrol_synth_NH2levulA_synth"/>
</dbReference>
<feature type="compositionally biased region" description="Gly residues" evidence="5">
    <location>
        <begin position="771"/>
        <end position="780"/>
    </location>
</feature>
<dbReference type="GO" id="GO:0003870">
    <property type="term" value="F:5-aminolevulinate synthase activity"/>
    <property type="evidence" value="ECO:0007669"/>
    <property type="project" value="InterPro"/>
</dbReference>
<dbReference type="InterPro" id="IPR020843">
    <property type="entry name" value="ER"/>
</dbReference>
<dbReference type="Gene3D" id="3.40.640.10">
    <property type="entry name" value="Type I PLP-dependent aspartate aminotransferase-like (Major domain)"/>
    <property type="match status" value="2"/>
</dbReference>
<name>A0A8J6HT77_TENMO</name>
<feature type="compositionally biased region" description="Gly residues" evidence="5">
    <location>
        <begin position="923"/>
        <end position="937"/>
    </location>
</feature>
<evidence type="ECO:0000256" key="4">
    <source>
        <dbReference type="ARBA" id="ARBA00023242"/>
    </source>
</evidence>
<gene>
    <name evidence="7" type="ORF">GEV33_002502</name>
</gene>
<protein>
    <recommendedName>
        <fullName evidence="6">Enoyl reductase (ER) domain-containing protein</fullName>
    </recommendedName>
</protein>
<feature type="region of interest" description="Disordered" evidence="5">
    <location>
        <begin position="644"/>
        <end position="941"/>
    </location>
</feature>
<dbReference type="GO" id="GO:0045944">
    <property type="term" value="P:positive regulation of transcription by RNA polymerase II"/>
    <property type="evidence" value="ECO:0007669"/>
    <property type="project" value="TreeGrafter"/>
</dbReference>
<dbReference type="InterPro" id="IPR004839">
    <property type="entry name" value="Aminotransferase_I/II_large"/>
</dbReference>
<dbReference type="InterPro" id="IPR011032">
    <property type="entry name" value="GroES-like_sf"/>
</dbReference>
<evidence type="ECO:0000313" key="7">
    <source>
        <dbReference type="EMBL" id="KAH0820290.1"/>
    </source>
</evidence>
<dbReference type="InterPro" id="IPR008116">
    <property type="entry name" value="SSDP_DNA-bd"/>
</dbReference>
<feature type="compositionally biased region" description="Low complexity" evidence="5">
    <location>
        <begin position="750"/>
        <end position="762"/>
    </location>
</feature>
<dbReference type="Gene3D" id="3.90.180.10">
    <property type="entry name" value="Medium-chain alcohol dehydrogenases, catalytic domain"/>
    <property type="match status" value="1"/>
</dbReference>
<dbReference type="PROSITE" id="PS50896">
    <property type="entry name" value="LISH"/>
    <property type="match status" value="1"/>
</dbReference>
<dbReference type="PANTHER" id="PTHR12610">
    <property type="entry name" value="SINGLE STRANDED DNA BINDING PROTEIN"/>
    <property type="match status" value="1"/>
</dbReference>
<dbReference type="PANTHER" id="PTHR12610:SF12">
    <property type="entry name" value="SEQUENCE-SPECIFIC SINGLE-STRANDED DNA-BINDING PROTEIN, ISOFORM D"/>
    <property type="match status" value="1"/>
</dbReference>
<dbReference type="InterPro" id="IPR006594">
    <property type="entry name" value="LisH"/>
</dbReference>
<evidence type="ECO:0000259" key="6">
    <source>
        <dbReference type="SMART" id="SM00829"/>
    </source>
</evidence>
<dbReference type="InterPro" id="IPR036291">
    <property type="entry name" value="NAD(P)-bd_dom_sf"/>
</dbReference>
<dbReference type="GO" id="GO:0030170">
    <property type="term" value="F:pyridoxal phosphate binding"/>
    <property type="evidence" value="ECO:0007669"/>
    <property type="project" value="InterPro"/>
</dbReference>
<dbReference type="PRINTS" id="PR01743">
    <property type="entry name" value="SSDNABINDING"/>
</dbReference>
<accession>A0A8J6HT77</accession>
<reference evidence="7" key="2">
    <citation type="submission" date="2021-08" db="EMBL/GenBank/DDBJ databases">
        <authorList>
            <person name="Eriksson T."/>
        </authorList>
    </citation>
    <scope>NUCLEOTIDE SEQUENCE</scope>
    <source>
        <strain evidence="7">Stoneville</strain>
        <tissue evidence="7">Whole head</tissue>
    </source>
</reference>
<dbReference type="GO" id="GO:0003697">
    <property type="term" value="F:single-stranded DNA binding"/>
    <property type="evidence" value="ECO:0007669"/>
    <property type="project" value="InterPro"/>
</dbReference>
<comment type="caution">
    <text evidence="7">The sequence shown here is derived from an EMBL/GenBank/DDBJ whole genome shotgun (WGS) entry which is preliminary data.</text>
</comment>
<feature type="region of interest" description="Disordered" evidence="5">
    <location>
        <begin position="1066"/>
        <end position="1135"/>
    </location>
</feature>
<dbReference type="EMBL" id="JABDTM020012365">
    <property type="protein sequence ID" value="KAH0820290.1"/>
    <property type="molecule type" value="Genomic_DNA"/>
</dbReference>
<dbReference type="InterPro" id="IPR015421">
    <property type="entry name" value="PyrdxlP-dep_Trfase_major"/>
</dbReference>
<reference evidence="7" key="1">
    <citation type="journal article" date="2020" name="J Insects Food Feed">
        <title>The yellow mealworm (Tenebrio molitor) genome: a resource for the emerging insects as food and feed industry.</title>
        <authorList>
            <person name="Eriksson T."/>
            <person name="Andere A."/>
            <person name="Kelstrup H."/>
            <person name="Emery V."/>
            <person name="Picard C."/>
        </authorList>
    </citation>
    <scope>NUCLEOTIDE SEQUENCE</scope>
    <source>
        <strain evidence="7">Stoneville</strain>
        <tissue evidence="7">Whole head</tissue>
    </source>
</reference>
<feature type="compositionally biased region" description="Pro residues" evidence="5">
    <location>
        <begin position="833"/>
        <end position="845"/>
    </location>
</feature>
<dbReference type="InterPro" id="IPR015424">
    <property type="entry name" value="PyrdxlP-dep_Trfase"/>
</dbReference>
<feature type="compositionally biased region" description="Polar residues" evidence="5">
    <location>
        <begin position="809"/>
        <end position="819"/>
    </location>
</feature>
<feature type="compositionally biased region" description="Polar residues" evidence="5">
    <location>
        <begin position="1079"/>
        <end position="1091"/>
    </location>
</feature>
<comment type="subcellular location">
    <subcellularLocation>
        <location evidence="1">Nucleus</location>
    </subcellularLocation>
</comment>
<keyword evidence="8" id="KW-1185">Reference proteome</keyword>
<feature type="compositionally biased region" description="Gly residues" evidence="5">
    <location>
        <begin position="875"/>
        <end position="886"/>
    </location>
</feature>
<keyword evidence="4" id="KW-0539">Nucleus</keyword>
<dbReference type="SMART" id="SM00829">
    <property type="entry name" value="PKS_ER"/>
    <property type="match status" value="1"/>
</dbReference>
<dbReference type="FunFam" id="3.40.50.720:FF:000405">
    <property type="entry name" value="Uncharacterized protein, isoform A"/>
    <property type="match status" value="1"/>
</dbReference>
<organism evidence="7 8">
    <name type="scientific">Tenebrio molitor</name>
    <name type="common">Yellow mealworm beetle</name>
    <dbReference type="NCBI Taxonomy" id="7067"/>
    <lineage>
        <taxon>Eukaryota</taxon>
        <taxon>Metazoa</taxon>
        <taxon>Ecdysozoa</taxon>
        <taxon>Arthropoda</taxon>
        <taxon>Hexapoda</taxon>
        <taxon>Insecta</taxon>
        <taxon>Pterygota</taxon>
        <taxon>Neoptera</taxon>
        <taxon>Endopterygota</taxon>
        <taxon>Coleoptera</taxon>
        <taxon>Polyphaga</taxon>
        <taxon>Cucujiformia</taxon>
        <taxon>Tenebrionidae</taxon>
        <taxon>Tenebrio</taxon>
    </lineage>
</organism>
<dbReference type="Proteomes" id="UP000719412">
    <property type="component" value="Unassembled WGS sequence"/>
</dbReference>
<dbReference type="SUPFAM" id="SSF53383">
    <property type="entry name" value="PLP-dependent transferases"/>
    <property type="match status" value="1"/>
</dbReference>
<sequence>MPCPFLTRLSPNYVKNYAAILLKMYGNQCPVISNNLSTVVGQDLKTGIQDSQKSQSPCPFLKEVNNVIKEVKNDDIIEMKNEVHAATFAYDSFFHQQIMKKKKEHSYRIFKKVNRLAGPGEFPKALEYSWGEKPITVWCSNDYLGMSCHLDVKEAVREALDKYGTGAGGTRNISGNSTLHEKLESLIASLHQKEGALLFTSCFVANDSTLFTLAKTLPGKHNDPAHLEELLKTVNKNIPKIVAFETVHSMSGAVCPLEELCDVAHKYGALTFVDEVHAVGLYGEHGAGIGERDGKLHKMDIISGTLGKAFGNVGGYIASNAALVDMIRSYAAGFIFTTSLPPTVLSGAYKAIQILSSDEGRDLRKRHQENVKYLRNKLLRNGFPVEHTPSHIIPIKIGNPVQCGAVCDTLLREKGHYIQAINYPTVARGQEKLRLAPTPHHTKELMDTLVNDLKEVWQNLNLPFTGLQCEKECQYCQKPILFEYFESRTRQDCVKDISCNIPNCPQLVVDVDGNPAPLLCANVKYRYMEKSTVARAIVELFVKVSSVFLCILKMYAKGKGSAVPSDAQAREKLALYVYEYLLHVGAQKAAQTFLSEIRWEKNITLGEPPGFLHSWWCVFWDLYCAAPERRDTCEHSSEAKAFHDYNTGPAPSPLGQMPPADGMPGGPIPPGFFPNSTMRPSPPTHPSSQPSPHSQPPPPHSQMMSTQPFMGPRYPAGPRPGVRMPQIGSDFNGPPGQPMIPNNMDPTRQGPPGMNPMNRMNPPRGPSMGPLGPGTYGPGLRGPPPNSSLGPGGPMPPMSITGPGGRPQWQPNTSTPMNYSSSSPGNYGGPPGSAGPPGPGTPIMPSPQDSSNSGGENMYTLMKPAVGGNMPGEFQMGGGPEGGPMGPMGPNSMGPVLNGDGMDGMKNSPANGGPGTPREDSGSGMGDYNLGGFGGPGENDQTESAAILKIKESMQEEAKRFEKDSDHPERIGGLLENFKACVVNIGHRNTAIVRWNRTPCLNFLRLFSFIAGRTFDICKFLTDKSTYEKLSPLARRQADALISRSKQQLQEIEKVSTDCNVAYVDMEKRPEENEDDKNNIYSSVNETTVTPSPFVEPESNPYMSGHLSISEDGSSDIYDTVSEKHTDKNNEDDEDAEYDSIETTEFNMNKLCRQVSIESPAGASRDCVFNFEVPVPDVPPNGARIRVVCAGACYRMRNRSPSASSISSVQSTEESYYSGNYGIRDGALFPGYEVSGVIDALGSNVDSTSEIAVGKRVILYPYDGIPHGYAEFIVVHDLSYLVPIPDNLPLGVAAMLPTGALLAKSAVFTAHKYVTALLRDRPADQICRILIVGTGGLALWAIRISQHHFKAPEHKDRVQITVASLKDDGFKLANELKNVTLVQWNEEVHEKQLIDRTKDACKGLVDIVIDFGTTSRSLHRSLQCLNSGGVVLVSEEVAERLLPKFSSLIHKTNQKIEAVANGSIDQLKELVEYVASGEIIPPPYTEFSAEEASTVVQKLCRSEIPGRAILRFHDIQ</sequence>
<dbReference type="FunFam" id="3.90.180.10:FF:000041">
    <property type="entry name" value="Uncharacterized protein, isoform B"/>
    <property type="match status" value="1"/>
</dbReference>
<feature type="domain" description="Enoyl reductase (ER)" evidence="6">
    <location>
        <begin position="1162"/>
        <end position="1510"/>
    </location>
</feature>
<dbReference type="SUPFAM" id="SSF51735">
    <property type="entry name" value="NAD(P)-binding Rossmann-fold domains"/>
    <property type="match status" value="1"/>
</dbReference>
<evidence type="ECO:0000256" key="1">
    <source>
        <dbReference type="ARBA" id="ARBA00004123"/>
    </source>
</evidence>
<dbReference type="SMART" id="SM00667">
    <property type="entry name" value="LisH"/>
    <property type="match status" value="1"/>
</dbReference>
<proteinExistence type="inferred from homology"/>
<dbReference type="SUPFAM" id="SSF50129">
    <property type="entry name" value="GroES-like"/>
    <property type="match status" value="1"/>
</dbReference>
<dbReference type="GO" id="GO:0016491">
    <property type="term" value="F:oxidoreductase activity"/>
    <property type="evidence" value="ECO:0007669"/>
    <property type="project" value="InterPro"/>
</dbReference>
<dbReference type="Pfam" id="PF04503">
    <property type="entry name" value="SSDP"/>
    <property type="match status" value="1"/>
</dbReference>